<evidence type="ECO:0000256" key="3">
    <source>
        <dbReference type="SAM" id="Phobius"/>
    </source>
</evidence>
<dbReference type="EMBL" id="OZ019905">
    <property type="protein sequence ID" value="CAK9201166.1"/>
    <property type="molecule type" value="Genomic_DNA"/>
</dbReference>
<keyword evidence="6" id="KW-1185">Reference proteome</keyword>
<dbReference type="PANTHER" id="PTHR15231">
    <property type="entry name" value="PHOSPHATIDYLINOSITOL N-ACETYLGLUCOSAMINYLTRANSFERASE SUBUNIT H"/>
    <property type="match status" value="1"/>
</dbReference>
<keyword evidence="3" id="KW-1133">Transmembrane helix</keyword>
<proteinExistence type="inferred from homology"/>
<feature type="transmembrane region" description="Helical" evidence="3">
    <location>
        <begin position="56"/>
        <end position="74"/>
    </location>
</feature>
<dbReference type="PANTHER" id="PTHR15231:SF1">
    <property type="entry name" value="PHOSPHATIDYLINOSITOL N-ACETYLGLUCOSAMINYLTRANSFERASE SUBUNIT H"/>
    <property type="match status" value="1"/>
</dbReference>
<gene>
    <name evidence="5" type="ORF">CSSPTR1EN2_LOCUS5771</name>
</gene>
<comment type="similarity">
    <text evidence="2">Belongs to the PIGH family.</text>
</comment>
<evidence type="ECO:0000313" key="6">
    <source>
        <dbReference type="Proteomes" id="UP001497512"/>
    </source>
</evidence>
<reference evidence="5" key="1">
    <citation type="submission" date="2024-02" db="EMBL/GenBank/DDBJ databases">
        <authorList>
            <consortium name="ELIXIR-Norway"/>
            <consortium name="Elixir Norway"/>
        </authorList>
    </citation>
    <scope>NUCLEOTIDE SEQUENCE</scope>
</reference>
<keyword evidence="3" id="KW-0472">Membrane</keyword>
<dbReference type="Pfam" id="PF10181">
    <property type="entry name" value="PIG-H"/>
    <property type="match status" value="1"/>
</dbReference>
<sequence length="195" mass="22482">MSEQGRTRRKGYEKGDEEEHPLYRYVCDREEQTGFPLLHTHRIFLKRRGLDSRLRVLILVLACSVLVSRLFSVVKRGESLQWMMVIAALLYLQWHRCRVEQEAVVVMPTLGVQLETVYCSKSVKRRFVPLHRILLPVINEAVTPTTCYSYLALLLRDEARLTLTFLHVRPPLSMLVPIRAALCAAVEQPSLQTAP</sequence>
<organism evidence="5 6">
    <name type="scientific">Sphagnum troendelagicum</name>
    <dbReference type="NCBI Taxonomy" id="128251"/>
    <lineage>
        <taxon>Eukaryota</taxon>
        <taxon>Viridiplantae</taxon>
        <taxon>Streptophyta</taxon>
        <taxon>Embryophyta</taxon>
        <taxon>Bryophyta</taxon>
        <taxon>Sphagnophytina</taxon>
        <taxon>Sphagnopsida</taxon>
        <taxon>Sphagnales</taxon>
        <taxon>Sphagnaceae</taxon>
        <taxon>Sphagnum</taxon>
    </lineage>
</organism>
<dbReference type="InterPro" id="IPR044215">
    <property type="entry name" value="PIG-H"/>
</dbReference>
<keyword evidence="3" id="KW-0812">Transmembrane</keyword>
<evidence type="ECO:0000256" key="2">
    <source>
        <dbReference type="ARBA" id="ARBA00009610"/>
    </source>
</evidence>
<dbReference type="Proteomes" id="UP001497512">
    <property type="component" value="Chromosome 13"/>
</dbReference>
<accession>A0ABP0TNJ7</accession>
<name>A0ABP0TNJ7_9BRYO</name>
<protein>
    <recommendedName>
        <fullName evidence="4">Phosphatidylinositol N-acetylglucosaminyltransferase subunit H conserved domain-containing protein</fullName>
    </recommendedName>
</protein>
<dbReference type="InterPro" id="IPR019328">
    <property type="entry name" value="PIGH-H_dom"/>
</dbReference>
<comment type="pathway">
    <text evidence="1">Glycolipid biosynthesis; glycosylphosphatidylinositol-anchor biosynthesis.</text>
</comment>
<evidence type="ECO:0000313" key="5">
    <source>
        <dbReference type="EMBL" id="CAK9201166.1"/>
    </source>
</evidence>
<evidence type="ECO:0000259" key="4">
    <source>
        <dbReference type="Pfam" id="PF10181"/>
    </source>
</evidence>
<evidence type="ECO:0000256" key="1">
    <source>
        <dbReference type="ARBA" id="ARBA00004687"/>
    </source>
</evidence>
<feature type="domain" description="Phosphatidylinositol N-acetylglucosaminyltransferase subunit H conserved" evidence="4">
    <location>
        <begin position="104"/>
        <end position="165"/>
    </location>
</feature>